<dbReference type="SUPFAM" id="SSF141322">
    <property type="entry name" value="NfeD domain-like"/>
    <property type="match status" value="1"/>
</dbReference>
<evidence type="ECO:0000256" key="4">
    <source>
        <dbReference type="ARBA" id="ARBA00023136"/>
    </source>
</evidence>
<dbReference type="GO" id="GO:0008233">
    <property type="term" value="F:peptidase activity"/>
    <property type="evidence" value="ECO:0007669"/>
    <property type="project" value="UniProtKB-KW"/>
</dbReference>
<keyword evidence="4 5" id="KW-0472">Membrane</keyword>
<dbReference type="Proteomes" id="UP000237752">
    <property type="component" value="Unassembled WGS sequence"/>
</dbReference>
<protein>
    <submittedName>
        <fullName evidence="7">Membrane protein implicated in regulation of membrane protease activity</fullName>
    </submittedName>
</protein>
<dbReference type="AlphaFoldDB" id="A0A2T0Z031"/>
<sequence length="151" mass="15844">MAPWALWLIGAIVVAAAETLSGDFFLLMIAGGALAGGGSALLGAPPWLQIIVFAVVSVLLIATVRPIAKRAATRGLPEHEDGARVYVGRVARVSQAVDAHGGRIKVDADEWSALTLSPHDRYAVGQSVRIVEIRGAHAVVAALESFEDEEI</sequence>
<gene>
    <name evidence="7" type="ORF">CLV47_13218</name>
</gene>
<accession>A0A2T0Z031</accession>
<dbReference type="OrthoDB" id="9792945at2"/>
<keyword evidence="7" id="KW-0378">Hydrolase</keyword>
<evidence type="ECO:0000256" key="3">
    <source>
        <dbReference type="ARBA" id="ARBA00022989"/>
    </source>
</evidence>
<dbReference type="InterPro" id="IPR002810">
    <property type="entry name" value="NfeD-like_C"/>
</dbReference>
<feature type="transmembrane region" description="Helical" evidence="5">
    <location>
        <begin position="45"/>
        <end position="64"/>
    </location>
</feature>
<evidence type="ECO:0000313" key="8">
    <source>
        <dbReference type="Proteomes" id="UP000237752"/>
    </source>
</evidence>
<dbReference type="PANTHER" id="PTHR33507">
    <property type="entry name" value="INNER MEMBRANE PROTEIN YBBJ"/>
    <property type="match status" value="1"/>
</dbReference>
<comment type="caution">
    <text evidence="7">The sequence shown here is derived from an EMBL/GenBank/DDBJ whole genome shotgun (WGS) entry which is preliminary data.</text>
</comment>
<dbReference type="GO" id="GO:0005886">
    <property type="term" value="C:plasma membrane"/>
    <property type="evidence" value="ECO:0007669"/>
    <property type="project" value="TreeGrafter"/>
</dbReference>
<keyword evidence="3 5" id="KW-1133">Transmembrane helix</keyword>
<evidence type="ECO:0000256" key="1">
    <source>
        <dbReference type="ARBA" id="ARBA00004141"/>
    </source>
</evidence>
<comment type="subcellular location">
    <subcellularLocation>
        <location evidence="1">Membrane</location>
        <topology evidence="1">Multi-pass membrane protein</topology>
    </subcellularLocation>
</comment>
<dbReference type="InterPro" id="IPR012340">
    <property type="entry name" value="NA-bd_OB-fold"/>
</dbReference>
<proteinExistence type="predicted"/>
<dbReference type="Pfam" id="PF01957">
    <property type="entry name" value="NfeD"/>
    <property type="match status" value="1"/>
</dbReference>
<keyword evidence="7" id="KW-0645">Protease</keyword>
<dbReference type="GO" id="GO:0006508">
    <property type="term" value="P:proteolysis"/>
    <property type="evidence" value="ECO:0007669"/>
    <property type="project" value="UniProtKB-KW"/>
</dbReference>
<dbReference type="EMBL" id="PVUE01000032">
    <property type="protein sequence ID" value="PRZ29709.1"/>
    <property type="molecule type" value="Genomic_DNA"/>
</dbReference>
<dbReference type="InterPro" id="IPR052165">
    <property type="entry name" value="Membrane_assoc_protease"/>
</dbReference>
<dbReference type="Gene3D" id="2.40.50.140">
    <property type="entry name" value="Nucleic acid-binding proteins"/>
    <property type="match status" value="1"/>
</dbReference>
<evidence type="ECO:0000256" key="5">
    <source>
        <dbReference type="SAM" id="Phobius"/>
    </source>
</evidence>
<evidence type="ECO:0000256" key="2">
    <source>
        <dbReference type="ARBA" id="ARBA00022692"/>
    </source>
</evidence>
<evidence type="ECO:0000313" key="7">
    <source>
        <dbReference type="EMBL" id="PRZ29709.1"/>
    </source>
</evidence>
<feature type="domain" description="NfeD-like C-terminal" evidence="6">
    <location>
        <begin position="86"/>
        <end position="140"/>
    </location>
</feature>
<organism evidence="7 8">
    <name type="scientific">Antricoccus suffuscus</name>
    <dbReference type="NCBI Taxonomy" id="1629062"/>
    <lineage>
        <taxon>Bacteria</taxon>
        <taxon>Bacillati</taxon>
        <taxon>Actinomycetota</taxon>
        <taxon>Actinomycetes</taxon>
        <taxon>Geodermatophilales</taxon>
        <taxon>Antricoccaceae</taxon>
        <taxon>Antricoccus</taxon>
    </lineage>
</organism>
<keyword evidence="2 5" id="KW-0812">Transmembrane</keyword>
<name>A0A2T0Z031_9ACTN</name>
<evidence type="ECO:0000259" key="6">
    <source>
        <dbReference type="Pfam" id="PF01957"/>
    </source>
</evidence>
<keyword evidence="8" id="KW-1185">Reference proteome</keyword>
<dbReference type="RefSeq" id="WP_106351145.1">
    <property type="nucleotide sequence ID" value="NZ_PVUE01000032.1"/>
</dbReference>
<dbReference type="PANTHER" id="PTHR33507:SF3">
    <property type="entry name" value="INNER MEMBRANE PROTEIN YBBJ"/>
    <property type="match status" value="1"/>
</dbReference>
<reference evidence="7 8" key="1">
    <citation type="submission" date="2018-03" db="EMBL/GenBank/DDBJ databases">
        <title>Genomic Encyclopedia of Archaeal and Bacterial Type Strains, Phase II (KMG-II): from individual species to whole genera.</title>
        <authorList>
            <person name="Goeker M."/>
        </authorList>
    </citation>
    <scope>NUCLEOTIDE SEQUENCE [LARGE SCALE GENOMIC DNA]</scope>
    <source>
        <strain evidence="7 8">DSM 100065</strain>
    </source>
</reference>